<dbReference type="Gene3D" id="3.40.850.10">
    <property type="entry name" value="Kinesin motor domain"/>
    <property type="match status" value="1"/>
</dbReference>
<dbReference type="EMBL" id="JAPQKR010000012">
    <property type="protein sequence ID" value="KAJ5203749.1"/>
    <property type="molecule type" value="Genomic_DNA"/>
</dbReference>
<feature type="domain" description="Kinesin motor" evidence="2">
    <location>
        <begin position="35"/>
        <end position="364"/>
    </location>
</feature>
<comment type="similarity">
    <text evidence="1">Belongs to the TRAFAC class myosin-kinesin ATPase superfamily. Kinesin family.</text>
</comment>
<organism evidence="3 4">
    <name type="scientific">Penicillium cinerascens</name>
    <dbReference type="NCBI Taxonomy" id="70096"/>
    <lineage>
        <taxon>Eukaryota</taxon>
        <taxon>Fungi</taxon>
        <taxon>Dikarya</taxon>
        <taxon>Ascomycota</taxon>
        <taxon>Pezizomycotina</taxon>
        <taxon>Eurotiomycetes</taxon>
        <taxon>Eurotiomycetidae</taxon>
        <taxon>Eurotiales</taxon>
        <taxon>Aspergillaceae</taxon>
        <taxon>Penicillium</taxon>
    </lineage>
</organism>
<dbReference type="GO" id="GO:0005874">
    <property type="term" value="C:microtubule"/>
    <property type="evidence" value="ECO:0007669"/>
    <property type="project" value="TreeGrafter"/>
</dbReference>
<evidence type="ECO:0000256" key="1">
    <source>
        <dbReference type="PROSITE-ProRule" id="PRU00283"/>
    </source>
</evidence>
<dbReference type="GO" id="GO:0005871">
    <property type="term" value="C:kinesin complex"/>
    <property type="evidence" value="ECO:0007669"/>
    <property type="project" value="TreeGrafter"/>
</dbReference>
<sequence length="600" mass="66511">MDEFLLQHVGRHQQLVRQFKPKPRPNEGDPVTSSNIAVSTRIRPMLDDETSSGQVPAAFARAGESGVVDLHELRRVVRGPPPLNSSSFQVGKVFGADRSTDLIYEDLVQPLLPWVWEGGIGTLFTYGQTGSGKTYSVSGIERLVACALFDGTLQGQRRLHVSIFELARNSAFDLLNFRAPFQILEDSFGDTQLAGAKEYKVASTAELLALIEQATSFRQTASTEKNDGSSRTHAICRIRIQDPVQATLDDGILYLVDLAGSEAARDISNHTSERMKETREINISLSVLKDCIRGLANMDNSSSKYKKQYIPFRQSMLTKVLKHVFDPSGNRECKTAVLACINPSLLDTGVSKSTLRYAEMLRSAETKVMSSAYNPDVPSTWNNKELRNYIKIKSGSPSISPSVLAPHETGQQLLQLSTSQFLQRCLKSDGVTGDQAKSFHAKFWRLHIDSQRSSRKVTASSKKERSLCKNVRSDKCSSSRDPAFEGKYNVPNFKERIRPGMVIRWTPSAETISVSPKQSLAVVLCPLAEDEAHVQCFLGNKANEASHTAQRYLCGTVSSGTLAEAYEINLWAQVVIDVKDMEAEVLLEYDAATRYYHTTV</sequence>
<dbReference type="GO" id="GO:0005819">
    <property type="term" value="C:spindle"/>
    <property type="evidence" value="ECO:0007669"/>
    <property type="project" value="TreeGrafter"/>
</dbReference>
<dbReference type="InterPro" id="IPR027417">
    <property type="entry name" value="P-loop_NTPase"/>
</dbReference>
<dbReference type="Pfam" id="PF00225">
    <property type="entry name" value="Kinesin"/>
    <property type="match status" value="1"/>
</dbReference>
<dbReference type="GO" id="GO:0008017">
    <property type="term" value="F:microtubule binding"/>
    <property type="evidence" value="ECO:0007669"/>
    <property type="project" value="InterPro"/>
</dbReference>
<dbReference type="AlphaFoldDB" id="A0A9W9SZE6"/>
<evidence type="ECO:0000259" key="2">
    <source>
        <dbReference type="PROSITE" id="PS50067"/>
    </source>
</evidence>
<name>A0A9W9SZE6_9EURO</name>
<dbReference type="SMART" id="SM00129">
    <property type="entry name" value="KISc"/>
    <property type="match status" value="1"/>
</dbReference>
<reference evidence="3" key="2">
    <citation type="journal article" date="2023" name="IMA Fungus">
        <title>Comparative genomic study of the Penicillium genus elucidates a diverse pangenome and 15 lateral gene transfer events.</title>
        <authorList>
            <person name="Petersen C."/>
            <person name="Sorensen T."/>
            <person name="Nielsen M.R."/>
            <person name="Sondergaard T.E."/>
            <person name="Sorensen J.L."/>
            <person name="Fitzpatrick D.A."/>
            <person name="Frisvad J.C."/>
            <person name="Nielsen K.L."/>
        </authorList>
    </citation>
    <scope>NUCLEOTIDE SEQUENCE</scope>
    <source>
        <strain evidence="3">IBT 15544</strain>
    </source>
</reference>
<accession>A0A9W9SZE6</accession>
<keyword evidence="1" id="KW-0067">ATP-binding</keyword>
<evidence type="ECO:0000313" key="3">
    <source>
        <dbReference type="EMBL" id="KAJ5203749.1"/>
    </source>
</evidence>
<keyword evidence="4" id="KW-1185">Reference proteome</keyword>
<dbReference type="GO" id="GO:0007018">
    <property type="term" value="P:microtubule-based movement"/>
    <property type="evidence" value="ECO:0007669"/>
    <property type="project" value="InterPro"/>
</dbReference>
<dbReference type="RefSeq" id="XP_058308228.1">
    <property type="nucleotide sequence ID" value="XM_058451690.1"/>
</dbReference>
<dbReference type="Proteomes" id="UP001150904">
    <property type="component" value="Unassembled WGS sequence"/>
</dbReference>
<protein>
    <recommendedName>
        <fullName evidence="2">Kinesin motor domain-containing protein</fullName>
    </recommendedName>
</protein>
<proteinExistence type="inferred from homology"/>
<dbReference type="GO" id="GO:0003777">
    <property type="term" value="F:microtubule motor activity"/>
    <property type="evidence" value="ECO:0007669"/>
    <property type="project" value="InterPro"/>
</dbReference>
<dbReference type="InterPro" id="IPR027640">
    <property type="entry name" value="Kinesin-like_fam"/>
</dbReference>
<dbReference type="SUPFAM" id="SSF52540">
    <property type="entry name" value="P-loop containing nucleoside triphosphate hydrolases"/>
    <property type="match status" value="1"/>
</dbReference>
<gene>
    <name evidence="3" type="ORF">N7498_004628</name>
</gene>
<feature type="binding site" evidence="1">
    <location>
        <begin position="127"/>
        <end position="134"/>
    </location>
    <ligand>
        <name>ATP</name>
        <dbReference type="ChEBI" id="CHEBI:30616"/>
    </ligand>
</feature>
<keyword evidence="1" id="KW-0505">Motor protein</keyword>
<dbReference type="PANTHER" id="PTHR24115">
    <property type="entry name" value="KINESIN-RELATED"/>
    <property type="match status" value="1"/>
</dbReference>
<dbReference type="PANTHER" id="PTHR24115:SF0">
    <property type="entry name" value="FI21273P1-RELATED"/>
    <property type="match status" value="1"/>
</dbReference>
<dbReference type="InterPro" id="IPR001752">
    <property type="entry name" value="Kinesin_motor_dom"/>
</dbReference>
<reference evidence="3" key="1">
    <citation type="submission" date="2022-12" db="EMBL/GenBank/DDBJ databases">
        <authorList>
            <person name="Petersen C."/>
        </authorList>
    </citation>
    <scope>NUCLEOTIDE SEQUENCE</scope>
    <source>
        <strain evidence="3">IBT 15544</strain>
    </source>
</reference>
<dbReference type="OrthoDB" id="3176171at2759"/>
<evidence type="ECO:0000313" key="4">
    <source>
        <dbReference type="Proteomes" id="UP001150904"/>
    </source>
</evidence>
<dbReference type="PRINTS" id="PR00380">
    <property type="entry name" value="KINESINHEAVY"/>
</dbReference>
<dbReference type="PROSITE" id="PS50067">
    <property type="entry name" value="KINESIN_MOTOR_2"/>
    <property type="match status" value="1"/>
</dbReference>
<keyword evidence="1" id="KW-0547">Nucleotide-binding</keyword>
<dbReference type="InterPro" id="IPR036961">
    <property type="entry name" value="Kinesin_motor_dom_sf"/>
</dbReference>
<comment type="caution">
    <text evidence="3">The sequence shown here is derived from an EMBL/GenBank/DDBJ whole genome shotgun (WGS) entry which is preliminary data.</text>
</comment>
<dbReference type="GeneID" id="83178991"/>
<dbReference type="GO" id="GO:0005524">
    <property type="term" value="F:ATP binding"/>
    <property type="evidence" value="ECO:0007669"/>
    <property type="project" value="UniProtKB-UniRule"/>
</dbReference>
<dbReference type="GO" id="GO:0016887">
    <property type="term" value="F:ATP hydrolysis activity"/>
    <property type="evidence" value="ECO:0007669"/>
    <property type="project" value="TreeGrafter"/>
</dbReference>